<dbReference type="EMBL" id="KI925456">
    <property type="protein sequence ID" value="ETW84753.1"/>
    <property type="molecule type" value="Genomic_DNA"/>
</dbReference>
<dbReference type="Proteomes" id="UP000030671">
    <property type="component" value="Unassembled WGS sequence"/>
</dbReference>
<sequence length="126" mass="14297">MVASDTIVLPLELLEEIFDITASLSTQPCLILCLVSSWVHRRVIPYLMSQIVLASFTATDSFYNQLFYTRRRVGNLVDPVLHIRDLWLPDDCPLLSNIFLACRNLRCAAIDIQTLEGMDAEKPGDR</sequence>
<dbReference type="InParanoid" id="W4KFY4"/>
<reference evidence="1 2" key="1">
    <citation type="journal article" date="2012" name="New Phytol.">
        <title>Insight into trade-off between wood decay and parasitism from the genome of a fungal forest pathogen.</title>
        <authorList>
            <person name="Olson A."/>
            <person name="Aerts A."/>
            <person name="Asiegbu F."/>
            <person name="Belbahri L."/>
            <person name="Bouzid O."/>
            <person name="Broberg A."/>
            <person name="Canback B."/>
            <person name="Coutinho P.M."/>
            <person name="Cullen D."/>
            <person name="Dalman K."/>
            <person name="Deflorio G."/>
            <person name="van Diepen L.T."/>
            <person name="Dunand C."/>
            <person name="Duplessis S."/>
            <person name="Durling M."/>
            <person name="Gonthier P."/>
            <person name="Grimwood J."/>
            <person name="Fossdal C.G."/>
            <person name="Hansson D."/>
            <person name="Henrissat B."/>
            <person name="Hietala A."/>
            <person name="Himmelstrand K."/>
            <person name="Hoffmeister D."/>
            <person name="Hogberg N."/>
            <person name="James T.Y."/>
            <person name="Karlsson M."/>
            <person name="Kohler A."/>
            <person name="Kues U."/>
            <person name="Lee Y.H."/>
            <person name="Lin Y.C."/>
            <person name="Lind M."/>
            <person name="Lindquist E."/>
            <person name="Lombard V."/>
            <person name="Lucas S."/>
            <person name="Lunden K."/>
            <person name="Morin E."/>
            <person name="Murat C."/>
            <person name="Park J."/>
            <person name="Raffaello T."/>
            <person name="Rouze P."/>
            <person name="Salamov A."/>
            <person name="Schmutz J."/>
            <person name="Solheim H."/>
            <person name="Stahlberg J."/>
            <person name="Velez H."/>
            <person name="de Vries R.P."/>
            <person name="Wiebenga A."/>
            <person name="Woodward S."/>
            <person name="Yakovlev I."/>
            <person name="Garbelotto M."/>
            <person name="Martin F."/>
            <person name="Grigoriev I.V."/>
            <person name="Stenlid J."/>
        </authorList>
    </citation>
    <scope>NUCLEOTIDE SEQUENCE [LARGE SCALE GENOMIC DNA]</scope>
    <source>
        <strain evidence="1 2">TC 32-1</strain>
    </source>
</reference>
<accession>W4KFY4</accession>
<dbReference type="KEGG" id="hir:HETIRDRAFT_408687"/>
<organism evidence="1 2">
    <name type="scientific">Heterobasidion irregulare (strain TC 32-1)</name>
    <dbReference type="NCBI Taxonomy" id="747525"/>
    <lineage>
        <taxon>Eukaryota</taxon>
        <taxon>Fungi</taxon>
        <taxon>Dikarya</taxon>
        <taxon>Basidiomycota</taxon>
        <taxon>Agaricomycotina</taxon>
        <taxon>Agaricomycetes</taxon>
        <taxon>Russulales</taxon>
        <taxon>Bondarzewiaceae</taxon>
        <taxon>Heterobasidion</taxon>
        <taxon>Heterobasidion annosum species complex</taxon>
    </lineage>
</organism>
<dbReference type="RefSeq" id="XP_009544383.1">
    <property type="nucleotide sequence ID" value="XM_009546088.1"/>
</dbReference>
<dbReference type="OrthoDB" id="2795673at2759"/>
<gene>
    <name evidence="1" type="ORF">HETIRDRAFT_408687</name>
</gene>
<proteinExistence type="predicted"/>
<keyword evidence="2" id="KW-1185">Reference proteome</keyword>
<dbReference type="HOGENOM" id="CLU_1981853_0_0_1"/>
<evidence type="ECO:0000313" key="1">
    <source>
        <dbReference type="EMBL" id="ETW84753.1"/>
    </source>
</evidence>
<name>W4KFY4_HETIT</name>
<dbReference type="GeneID" id="20672695"/>
<evidence type="ECO:0000313" key="2">
    <source>
        <dbReference type="Proteomes" id="UP000030671"/>
    </source>
</evidence>
<dbReference type="AlphaFoldDB" id="W4KFY4"/>
<protein>
    <submittedName>
        <fullName evidence="1">Uncharacterized protein</fullName>
    </submittedName>
</protein>